<proteinExistence type="predicted"/>
<sequence>MSAFTLNDPAECAVGEVIWMKSFGENTECVFKKCCEKYKKKGKHCKKCPKK</sequence>
<dbReference type="AlphaFoldDB" id="A0A9X1QHT8"/>
<evidence type="ECO:0000313" key="2">
    <source>
        <dbReference type="Proteomes" id="UP001139411"/>
    </source>
</evidence>
<organism evidence="1 2">
    <name type="scientific">Dyadobacter chenhuakuii</name>
    <dbReference type="NCBI Taxonomy" id="2909339"/>
    <lineage>
        <taxon>Bacteria</taxon>
        <taxon>Pseudomonadati</taxon>
        <taxon>Bacteroidota</taxon>
        <taxon>Cytophagia</taxon>
        <taxon>Cytophagales</taxon>
        <taxon>Spirosomataceae</taxon>
        <taxon>Dyadobacter</taxon>
    </lineage>
</organism>
<reference evidence="1" key="1">
    <citation type="submission" date="2022-01" db="EMBL/GenBank/DDBJ databases">
        <title>Novel species in genus Dyadobacter.</title>
        <authorList>
            <person name="Ma C."/>
        </authorList>
    </citation>
    <scope>NUCLEOTIDE SEQUENCE</scope>
    <source>
        <strain evidence="1">CY357</strain>
    </source>
</reference>
<dbReference type="EMBL" id="JAKFFV010000009">
    <property type="protein sequence ID" value="MCF2499954.1"/>
    <property type="molecule type" value="Genomic_DNA"/>
</dbReference>
<protein>
    <submittedName>
        <fullName evidence="1">Uncharacterized protein</fullName>
    </submittedName>
</protein>
<comment type="caution">
    <text evidence="1">The sequence shown here is derived from an EMBL/GenBank/DDBJ whole genome shotgun (WGS) entry which is preliminary data.</text>
</comment>
<dbReference type="Proteomes" id="UP001139411">
    <property type="component" value="Unassembled WGS sequence"/>
</dbReference>
<name>A0A9X1QHT8_9BACT</name>
<accession>A0A9X1QHT8</accession>
<gene>
    <name evidence="1" type="ORF">L0661_16670</name>
</gene>
<evidence type="ECO:0000313" key="1">
    <source>
        <dbReference type="EMBL" id="MCF2499954.1"/>
    </source>
</evidence>